<name>T1GCL0_MEGSC</name>
<evidence type="ECO:0000313" key="2">
    <source>
        <dbReference type="Proteomes" id="UP000015102"/>
    </source>
</evidence>
<dbReference type="EMBL" id="CAQQ02198166">
    <property type="status" value="NOT_ANNOTATED_CDS"/>
    <property type="molecule type" value="Genomic_DNA"/>
</dbReference>
<dbReference type="HOGENOM" id="CLU_2471654_0_0_1"/>
<reference evidence="2" key="1">
    <citation type="submission" date="2013-02" db="EMBL/GenBank/DDBJ databases">
        <authorList>
            <person name="Hughes D."/>
        </authorList>
    </citation>
    <scope>NUCLEOTIDE SEQUENCE</scope>
    <source>
        <strain>Durham</strain>
        <strain evidence="2">NC isolate 2 -- Noor lab</strain>
    </source>
</reference>
<accession>T1GCL0</accession>
<dbReference type="AlphaFoldDB" id="T1GCL0"/>
<keyword evidence="2" id="KW-1185">Reference proteome</keyword>
<dbReference type="EMBL" id="CAQQ02198165">
    <property type="status" value="NOT_ANNOTATED_CDS"/>
    <property type="molecule type" value="Genomic_DNA"/>
</dbReference>
<protein>
    <submittedName>
        <fullName evidence="1">Uncharacterized protein</fullName>
    </submittedName>
</protein>
<dbReference type="EnsemblMetazoa" id="MESCA001025-RA">
    <property type="protein sequence ID" value="MESCA001025-PA"/>
    <property type="gene ID" value="MESCA001025"/>
</dbReference>
<evidence type="ECO:0000313" key="1">
    <source>
        <dbReference type="EnsemblMetazoa" id="MESCA001025-PA"/>
    </source>
</evidence>
<sequence length="88" mass="10365">MRNFKEASSGLKKMYKKISNESLNEDSKSMEFLYNYPPSQNLKKSIQHKVCLSTKKTLAILKHQLDSGENGVYSFSFHSFRDQYYPFR</sequence>
<dbReference type="EMBL" id="CAQQ02198167">
    <property type="status" value="NOT_ANNOTATED_CDS"/>
    <property type="molecule type" value="Genomic_DNA"/>
</dbReference>
<proteinExistence type="predicted"/>
<dbReference type="Proteomes" id="UP000015102">
    <property type="component" value="Unassembled WGS sequence"/>
</dbReference>
<reference evidence="1" key="2">
    <citation type="submission" date="2015-06" db="UniProtKB">
        <authorList>
            <consortium name="EnsemblMetazoa"/>
        </authorList>
    </citation>
    <scope>IDENTIFICATION</scope>
</reference>
<organism evidence="1 2">
    <name type="scientific">Megaselia scalaris</name>
    <name type="common">Humpbacked fly</name>
    <name type="synonym">Phora scalaris</name>
    <dbReference type="NCBI Taxonomy" id="36166"/>
    <lineage>
        <taxon>Eukaryota</taxon>
        <taxon>Metazoa</taxon>
        <taxon>Ecdysozoa</taxon>
        <taxon>Arthropoda</taxon>
        <taxon>Hexapoda</taxon>
        <taxon>Insecta</taxon>
        <taxon>Pterygota</taxon>
        <taxon>Neoptera</taxon>
        <taxon>Endopterygota</taxon>
        <taxon>Diptera</taxon>
        <taxon>Brachycera</taxon>
        <taxon>Muscomorpha</taxon>
        <taxon>Platypezoidea</taxon>
        <taxon>Phoridae</taxon>
        <taxon>Megaseliini</taxon>
        <taxon>Megaselia</taxon>
    </lineage>
</organism>